<keyword evidence="4" id="KW-1185">Reference proteome</keyword>
<evidence type="ECO:0000313" key="4">
    <source>
        <dbReference type="Proteomes" id="UP000248916"/>
    </source>
</evidence>
<organism evidence="3 4">
    <name type="scientific">Palleronia aestuarii</name>
    <dbReference type="NCBI Taxonomy" id="568105"/>
    <lineage>
        <taxon>Bacteria</taxon>
        <taxon>Pseudomonadati</taxon>
        <taxon>Pseudomonadota</taxon>
        <taxon>Alphaproteobacteria</taxon>
        <taxon>Rhodobacterales</taxon>
        <taxon>Roseobacteraceae</taxon>
        <taxon>Palleronia</taxon>
    </lineage>
</organism>
<gene>
    <name evidence="3" type="ORF">LX81_03654</name>
</gene>
<dbReference type="InterPro" id="IPR025948">
    <property type="entry name" value="HTH-like_dom"/>
</dbReference>
<evidence type="ECO:0000256" key="1">
    <source>
        <dbReference type="SAM" id="MobiDB-lite"/>
    </source>
</evidence>
<protein>
    <submittedName>
        <fullName evidence="3">Helix-turn-helix protein</fullName>
    </submittedName>
</protein>
<comment type="caution">
    <text evidence="3">The sequence shown here is derived from an EMBL/GenBank/DDBJ whole genome shotgun (WGS) entry which is preliminary data.</text>
</comment>
<evidence type="ECO:0000259" key="2">
    <source>
        <dbReference type="Pfam" id="PF13276"/>
    </source>
</evidence>
<dbReference type="Proteomes" id="UP000248916">
    <property type="component" value="Unassembled WGS sequence"/>
</dbReference>
<sequence length="193" mass="21183">MCNKAEAEQAVTERAMPPPDPAAAYARSVAELETCLGDPDLVYQAHEHIAVLIDRIVLTPNDSRADGIAAESHTDLGRFLCAGRPAYGETPVPRRFRTIASQLTATLGPMARHGSLRRTCELHMEYPFAGSRMLKALLNDEGHEVGRCHVSTLLKRMGVAAIYRRPIAIALEPMADEARRRSRRRGTGSIPIC</sequence>
<feature type="region of interest" description="Disordered" evidence="1">
    <location>
        <begin position="1"/>
        <end position="21"/>
    </location>
</feature>
<accession>A0A2W7NGX5</accession>
<dbReference type="EMBL" id="QKZL01000024">
    <property type="protein sequence ID" value="PZX12396.1"/>
    <property type="molecule type" value="Genomic_DNA"/>
</dbReference>
<name>A0A2W7NGX5_9RHOB</name>
<dbReference type="Pfam" id="PF13276">
    <property type="entry name" value="HTH_21"/>
    <property type="match status" value="1"/>
</dbReference>
<evidence type="ECO:0000313" key="3">
    <source>
        <dbReference type="EMBL" id="PZX12396.1"/>
    </source>
</evidence>
<dbReference type="AlphaFoldDB" id="A0A2W7NGX5"/>
<reference evidence="3 4" key="1">
    <citation type="submission" date="2018-06" db="EMBL/GenBank/DDBJ databases">
        <title>Genomic Encyclopedia of Archaeal and Bacterial Type Strains, Phase II (KMG-II): from individual species to whole genera.</title>
        <authorList>
            <person name="Goeker M."/>
        </authorList>
    </citation>
    <scope>NUCLEOTIDE SEQUENCE [LARGE SCALE GENOMIC DNA]</scope>
    <source>
        <strain evidence="3 4">DSM 22009</strain>
    </source>
</reference>
<proteinExistence type="predicted"/>
<feature type="domain" description="HTH-like" evidence="2">
    <location>
        <begin position="123"/>
        <end position="165"/>
    </location>
</feature>